<dbReference type="Gene3D" id="1.20.930.70">
    <property type="match status" value="1"/>
</dbReference>
<dbReference type="OrthoDB" id="2797051at2759"/>
<reference evidence="4 5" key="1">
    <citation type="submission" date="2018-08" db="EMBL/GenBank/DDBJ databases">
        <title>Genomic investigation of the strawberry pathogen Phytophthora fragariae indicates pathogenicity is determined by transcriptional variation in three key races.</title>
        <authorList>
            <person name="Adams T.M."/>
            <person name="Armitage A.D."/>
            <person name="Sobczyk M.K."/>
            <person name="Bates H.J."/>
            <person name="Dunwell J.M."/>
            <person name="Nellist C.F."/>
            <person name="Harrison R.J."/>
        </authorList>
    </citation>
    <scope>NUCLEOTIDE SEQUENCE [LARGE SCALE GENOMIC DNA]</scope>
    <source>
        <strain evidence="3 6">SCRP324</strain>
        <strain evidence="4 5">SCRP333</strain>
    </source>
</reference>
<evidence type="ECO:0000313" key="5">
    <source>
        <dbReference type="Proteomes" id="UP000434957"/>
    </source>
</evidence>
<comment type="caution">
    <text evidence="4">The sequence shown here is derived from an EMBL/GenBank/DDBJ whole genome shotgun (WGS) entry which is preliminary data.</text>
</comment>
<dbReference type="AlphaFoldDB" id="A0A6A4FKF1"/>
<dbReference type="Proteomes" id="UP000434957">
    <property type="component" value="Unassembled WGS sequence"/>
</dbReference>
<evidence type="ECO:0000256" key="1">
    <source>
        <dbReference type="ARBA" id="ARBA00022679"/>
    </source>
</evidence>
<gene>
    <name evidence="3" type="ORF">PR002_g7151</name>
    <name evidence="4" type="ORF">PR003_g7247</name>
</gene>
<protein>
    <recommendedName>
        <fullName evidence="2">Fatty acid synthase beta subunit AflB /Fas1-like central domain-containing protein</fullName>
    </recommendedName>
</protein>
<dbReference type="InterPro" id="IPR013565">
    <property type="entry name" value="Fas1/AflB-like_central"/>
</dbReference>
<organism evidence="4 5">
    <name type="scientific">Phytophthora rubi</name>
    <dbReference type="NCBI Taxonomy" id="129364"/>
    <lineage>
        <taxon>Eukaryota</taxon>
        <taxon>Sar</taxon>
        <taxon>Stramenopiles</taxon>
        <taxon>Oomycota</taxon>
        <taxon>Peronosporomycetes</taxon>
        <taxon>Peronosporales</taxon>
        <taxon>Peronosporaceae</taxon>
        <taxon>Phytophthora</taxon>
    </lineage>
</organism>
<name>A0A6A4FKF1_9STRA</name>
<feature type="domain" description="Fatty acid synthase beta subunit AflB /Fas1-like central" evidence="2">
    <location>
        <begin position="6"/>
        <end position="103"/>
    </location>
</feature>
<keyword evidence="5" id="KW-1185">Reference proteome</keyword>
<sequence length="231" mass="24944">MEGKSQCWVHGTYFSRVKKLITRTEERSRRESSGALFDQSELKSNPRGTLSPFIAKYPSTVSTLLSLPDCAFFLELCRTGGKPVNFVPAITKDFKTWFKKTSITVVDEPVADILGGINSGFINVVKESGAISDASVAATKQTVDIAGVEVGQKYVIDAAGIRVFDRSIDISGPVIEIAKKGTASAVVVNEVCLAVAELKVGIVSMEMTFQYHPELLCSIHAKGSGFIDMVT</sequence>
<dbReference type="InterPro" id="IPR050830">
    <property type="entry name" value="Fungal_FAS"/>
</dbReference>
<evidence type="ECO:0000259" key="2">
    <source>
        <dbReference type="Pfam" id="PF08354"/>
    </source>
</evidence>
<dbReference type="PANTHER" id="PTHR10982:SF21">
    <property type="entry name" value="FATTY ACID SYNTHASE SUBUNIT BETA"/>
    <property type="match status" value="1"/>
</dbReference>
<keyword evidence="1" id="KW-0808">Transferase</keyword>
<dbReference type="PANTHER" id="PTHR10982">
    <property type="entry name" value="MALONYL COA-ACYL CARRIER PROTEIN TRANSACYLASE"/>
    <property type="match status" value="1"/>
</dbReference>
<dbReference type="GO" id="GO:0004318">
    <property type="term" value="F:enoyl-[acyl-carrier-protein] reductase (NADH) activity"/>
    <property type="evidence" value="ECO:0007669"/>
    <property type="project" value="InterPro"/>
</dbReference>
<dbReference type="EMBL" id="QXFU01000336">
    <property type="protein sequence ID" value="KAE9036299.1"/>
    <property type="molecule type" value="Genomic_DNA"/>
</dbReference>
<dbReference type="EMBL" id="QXFT01000338">
    <property type="protein sequence ID" value="KAE9346810.1"/>
    <property type="molecule type" value="Genomic_DNA"/>
</dbReference>
<proteinExistence type="predicted"/>
<evidence type="ECO:0000313" key="3">
    <source>
        <dbReference type="EMBL" id="KAE9036299.1"/>
    </source>
</evidence>
<dbReference type="Proteomes" id="UP000435112">
    <property type="component" value="Unassembled WGS sequence"/>
</dbReference>
<dbReference type="Pfam" id="PF08354">
    <property type="entry name" value="Fas1-AflB-like_hel"/>
    <property type="match status" value="1"/>
</dbReference>
<dbReference type="GO" id="GO:0016740">
    <property type="term" value="F:transferase activity"/>
    <property type="evidence" value="ECO:0007669"/>
    <property type="project" value="UniProtKB-KW"/>
</dbReference>
<evidence type="ECO:0000313" key="6">
    <source>
        <dbReference type="Proteomes" id="UP000435112"/>
    </source>
</evidence>
<accession>A0A6A4FKF1</accession>
<evidence type="ECO:0000313" key="4">
    <source>
        <dbReference type="EMBL" id="KAE9346810.1"/>
    </source>
</evidence>